<comment type="caution">
    <text evidence="1">The sequence shown here is derived from an EMBL/GenBank/DDBJ whole genome shotgun (WGS) entry which is preliminary data.</text>
</comment>
<name>A0ACC1H9Z4_9FUNG</name>
<protein>
    <submittedName>
        <fullName evidence="1">Uncharacterized protein</fullName>
    </submittedName>
</protein>
<dbReference type="EMBL" id="JAMZIH010007075">
    <property type="protein sequence ID" value="KAJ1673334.1"/>
    <property type="molecule type" value="Genomic_DNA"/>
</dbReference>
<dbReference type="Proteomes" id="UP001145114">
    <property type="component" value="Unassembled WGS sequence"/>
</dbReference>
<organism evidence="1 2">
    <name type="scientific">Spiromyces aspiralis</name>
    <dbReference type="NCBI Taxonomy" id="68401"/>
    <lineage>
        <taxon>Eukaryota</taxon>
        <taxon>Fungi</taxon>
        <taxon>Fungi incertae sedis</taxon>
        <taxon>Zoopagomycota</taxon>
        <taxon>Kickxellomycotina</taxon>
        <taxon>Kickxellomycetes</taxon>
        <taxon>Kickxellales</taxon>
        <taxon>Kickxellaceae</taxon>
        <taxon>Spiromyces</taxon>
    </lineage>
</organism>
<reference evidence="1" key="1">
    <citation type="submission" date="2022-06" db="EMBL/GenBank/DDBJ databases">
        <title>Phylogenomic reconstructions and comparative analyses of Kickxellomycotina fungi.</title>
        <authorList>
            <person name="Reynolds N.K."/>
            <person name="Stajich J.E."/>
            <person name="Barry K."/>
            <person name="Grigoriev I.V."/>
            <person name="Crous P."/>
            <person name="Smith M.E."/>
        </authorList>
    </citation>
    <scope>NUCLEOTIDE SEQUENCE</scope>
    <source>
        <strain evidence="1">RSA 2271</strain>
    </source>
</reference>
<evidence type="ECO:0000313" key="2">
    <source>
        <dbReference type="Proteomes" id="UP001145114"/>
    </source>
</evidence>
<keyword evidence="2" id="KW-1185">Reference proteome</keyword>
<evidence type="ECO:0000313" key="1">
    <source>
        <dbReference type="EMBL" id="KAJ1673334.1"/>
    </source>
</evidence>
<accession>A0ACC1H9Z4</accession>
<sequence length="136" mass="15171">MFDKHLELIMQDNISRFNLSDSPLPSAVPTNEERLRMVLVTFRGGNDQGLNAWEIASIVMIVCMAVGLAFSVAINCSYFHKSRRRLRLDLPETNNYRPLPAPGLRRIPIHTVAAEIDCLASKKMAVGKPHNIKAAS</sequence>
<proteinExistence type="predicted"/>
<feature type="non-terminal residue" evidence="1">
    <location>
        <position position="136"/>
    </location>
</feature>
<gene>
    <name evidence="1" type="ORF">EV182_005440</name>
</gene>